<protein>
    <submittedName>
        <fullName evidence="1">Uncharacterized protein</fullName>
    </submittedName>
</protein>
<dbReference type="OrthoDB" id="10452882at2759"/>
<accession>A0A8T0D9G0</accession>
<evidence type="ECO:0000313" key="1">
    <source>
        <dbReference type="EMBL" id="KAF8564479.1"/>
    </source>
</evidence>
<feature type="non-terminal residue" evidence="1">
    <location>
        <position position="179"/>
    </location>
</feature>
<evidence type="ECO:0000313" key="2">
    <source>
        <dbReference type="Proteomes" id="UP000699462"/>
    </source>
</evidence>
<organism evidence="1 2">
    <name type="scientific">Paragonimus westermani</name>
    <dbReference type="NCBI Taxonomy" id="34504"/>
    <lineage>
        <taxon>Eukaryota</taxon>
        <taxon>Metazoa</taxon>
        <taxon>Spiralia</taxon>
        <taxon>Lophotrochozoa</taxon>
        <taxon>Platyhelminthes</taxon>
        <taxon>Trematoda</taxon>
        <taxon>Digenea</taxon>
        <taxon>Plagiorchiida</taxon>
        <taxon>Troglotremata</taxon>
        <taxon>Troglotrematidae</taxon>
        <taxon>Paragonimus</taxon>
    </lineage>
</organism>
<reference evidence="1 2" key="1">
    <citation type="submission" date="2019-07" db="EMBL/GenBank/DDBJ databases">
        <title>Annotation for the trematode Paragonimus westermani.</title>
        <authorList>
            <person name="Choi Y.-J."/>
        </authorList>
    </citation>
    <scope>NUCLEOTIDE SEQUENCE [LARGE SCALE GENOMIC DNA]</scope>
    <source>
        <strain evidence="1">180907_Pwestermani</strain>
    </source>
</reference>
<gene>
    <name evidence="1" type="ORF">P879_06886</name>
</gene>
<name>A0A8T0D9G0_9TREM</name>
<proteinExistence type="predicted"/>
<dbReference type="Proteomes" id="UP000699462">
    <property type="component" value="Unassembled WGS sequence"/>
</dbReference>
<dbReference type="AlphaFoldDB" id="A0A8T0D9G0"/>
<comment type="caution">
    <text evidence="1">The sequence shown here is derived from an EMBL/GenBank/DDBJ whole genome shotgun (WGS) entry which is preliminary data.</text>
</comment>
<dbReference type="EMBL" id="JTDF01008583">
    <property type="protein sequence ID" value="KAF8564479.1"/>
    <property type="molecule type" value="Genomic_DNA"/>
</dbReference>
<keyword evidence="2" id="KW-1185">Reference proteome</keyword>
<sequence>LLLEQAAYEIGSQRSVAFNFTQGSNITGQLTLDGQSRTVQVDEDQKRVLSEPISVLAPAQMAYVLTLSNLLGSENISGVVDFVERISGIQIEQTVYEVGAQRNVAFSFTKGSSIAAQLTLNGQSRTVQIDEHQKRIVSETISVMHPIQMTYLLKLGNSLGSFNQSGTVEFMERITGEFF</sequence>